<protein>
    <recommendedName>
        <fullName evidence="3">DUF4283 domain-containing protein</fullName>
    </recommendedName>
</protein>
<dbReference type="EMBL" id="BAABME010008248">
    <property type="protein sequence ID" value="GAA0172711.1"/>
    <property type="molecule type" value="Genomic_DNA"/>
</dbReference>
<evidence type="ECO:0008006" key="3">
    <source>
        <dbReference type="Google" id="ProtNLM"/>
    </source>
</evidence>
<dbReference type="PANTHER" id="PTHR31286:SF180">
    <property type="entry name" value="OS10G0362600 PROTEIN"/>
    <property type="match status" value="1"/>
</dbReference>
<proteinExistence type="predicted"/>
<evidence type="ECO:0000313" key="1">
    <source>
        <dbReference type="EMBL" id="GAA0172711.1"/>
    </source>
</evidence>
<dbReference type="PANTHER" id="PTHR31286">
    <property type="entry name" value="GLYCINE-RICH CELL WALL STRUCTURAL PROTEIN 1.8-LIKE"/>
    <property type="match status" value="1"/>
</dbReference>
<name>A0AAV3RBK0_LITER</name>
<reference evidence="1 2" key="1">
    <citation type="submission" date="2024-01" db="EMBL/GenBank/DDBJ databases">
        <title>The complete chloroplast genome sequence of Lithospermum erythrorhizon: insights into the phylogenetic relationship among Boraginaceae species and the maternal lineages of purple gromwells.</title>
        <authorList>
            <person name="Okada T."/>
            <person name="Watanabe K."/>
        </authorList>
    </citation>
    <scope>NUCLEOTIDE SEQUENCE [LARGE SCALE GENOMIC DNA]</scope>
</reference>
<evidence type="ECO:0000313" key="2">
    <source>
        <dbReference type="Proteomes" id="UP001454036"/>
    </source>
</evidence>
<dbReference type="AlphaFoldDB" id="A0AAV3RBK0"/>
<gene>
    <name evidence="1" type="ORF">LIER_26482</name>
</gene>
<comment type="caution">
    <text evidence="1">The sequence shown here is derived from an EMBL/GenBank/DDBJ whole genome shotgun (WGS) entry which is preliminary data.</text>
</comment>
<keyword evidence="2" id="KW-1185">Reference proteome</keyword>
<organism evidence="1 2">
    <name type="scientific">Lithospermum erythrorhizon</name>
    <name type="common">Purple gromwell</name>
    <name type="synonym">Lithospermum officinale var. erythrorhizon</name>
    <dbReference type="NCBI Taxonomy" id="34254"/>
    <lineage>
        <taxon>Eukaryota</taxon>
        <taxon>Viridiplantae</taxon>
        <taxon>Streptophyta</taxon>
        <taxon>Embryophyta</taxon>
        <taxon>Tracheophyta</taxon>
        <taxon>Spermatophyta</taxon>
        <taxon>Magnoliopsida</taxon>
        <taxon>eudicotyledons</taxon>
        <taxon>Gunneridae</taxon>
        <taxon>Pentapetalae</taxon>
        <taxon>asterids</taxon>
        <taxon>lamiids</taxon>
        <taxon>Boraginales</taxon>
        <taxon>Boraginaceae</taxon>
        <taxon>Boraginoideae</taxon>
        <taxon>Lithospermeae</taxon>
        <taxon>Lithospermum</taxon>
    </lineage>
</organism>
<dbReference type="Proteomes" id="UP001454036">
    <property type="component" value="Unassembled WGS sequence"/>
</dbReference>
<dbReference type="InterPro" id="IPR040256">
    <property type="entry name" value="At4g02000-like"/>
</dbReference>
<sequence>MDSRSIEKLPVWVRFLGLSLEHYDLKELGLIANTIGKPFYPDTPTMEMTRISYARVCVEINAEATLPKKVKLVDEMGKEVFQEVEYEWLPFKCRNCGLLGHKVGSCSAKKEFVPKVNIHGIVPPVVVPQGGQVGSVVDNQESLVLVSSPGPLREERGDIQVPLSTQEEAKGLGFAGEMTGLGSQSENMPLFSSKQSPTSVKVIEDKQRAREFPDHDVEVSCIDQNMFPEYVNVPVVTGTLMNVWLGGGAH</sequence>
<accession>A0AAV3RBK0</accession>